<organism evidence="3 4">
    <name type="scientific">Pseudomonas viridiflava</name>
    <name type="common">Phytomonas viridiflava</name>
    <dbReference type="NCBI Taxonomy" id="33069"/>
    <lineage>
        <taxon>Bacteria</taxon>
        <taxon>Pseudomonadati</taxon>
        <taxon>Pseudomonadota</taxon>
        <taxon>Gammaproteobacteria</taxon>
        <taxon>Pseudomonadales</taxon>
        <taxon>Pseudomonadaceae</taxon>
        <taxon>Pseudomonas</taxon>
    </lineage>
</organism>
<dbReference type="PANTHER" id="PTHR43546:SF9">
    <property type="entry name" value="L-ASCORBATE-6-PHOSPHATE LACTONASE ULAG-RELATED"/>
    <property type="match status" value="1"/>
</dbReference>
<accession>A0A3M5PI82</accession>
<evidence type="ECO:0000256" key="1">
    <source>
        <dbReference type="ARBA" id="ARBA00022801"/>
    </source>
</evidence>
<protein>
    <submittedName>
        <fullName evidence="3">Aliphatic isothiocyanate resistance protein SaxA</fullName>
    </submittedName>
</protein>
<dbReference type="InterPro" id="IPR050114">
    <property type="entry name" value="UPF0173_UPF0282_UlaG_hydrolase"/>
</dbReference>
<sequence length="316" mass="34549">MSREAFGKNGVLEHIDRLRSMNFKTLPMAIYIAGGAVTTAALADSSTAPVSNALHKVEMQQIRNATVKITYAGTTFLIDPMLAKKGAYPGFENTYRSNLRNPLVDLPESTDQVLSGVDAVIVTHTHLDHWDDAAQKALPKDIPLFAQHEEDAQLIRSQGFKNVRVLTDEAEFSGVKITKTGGQHGTDEMYAVPALAKPLGEAMGVIFQAHGYKTLYLAGDTIWRKEVDQAIEKFHPDIMVLNAGKAKMTGFEGAIIMGEEDVLRASQVAPYAKIVAVHLDAVNHMSLTREALRAYVEQHGIESRVDIPQDGASLEL</sequence>
<keyword evidence="1" id="KW-0378">Hydrolase</keyword>
<evidence type="ECO:0000313" key="4">
    <source>
        <dbReference type="Proteomes" id="UP000273854"/>
    </source>
</evidence>
<reference evidence="3 4" key="1">
    <citation type="submission" date="2018-08" db="EMBL/GenBank/DDBJ databases">
        <title>Recombination of ecologically and evolutionarily significant loci maintains genetic cohesion in the Pseudomonas syringae species complex.</title>
        <authorList>
            <person name="Dillon M."/>
            <person name="Thakur S."/>
            <person name="Almeida R.N.D."/>
            <person name="Weir B.S."/>
            <person name="Guttman D.S."/>
        </authorList>
    </citation>
    <scope>NUCLEOTIDE SEQUENCE [LARGE SCALE GENOMIC DNA]</scope>
    <source>
        <strain evidence="3 4">ICMP 19473</strain>
    </source>
</reference>
<dbReference type="GO" id="GO:0016787">
    <property type="term" value="F:hydrolase activity"/>
    <property type="evidence" value="ECO:0007669"/>
    <property type="project" value="UniProtKB-KW"/>
</dbReference>
<dbReference type="InterPro" id="IPR036866">
    <property type="entry name" value="RibonucZ/Hydroxyglut_hydro"/>
</dbReference>
<dbReference type="AlphaFoldDB" id="A0A3M5PI82"/>
<proteinExistence type="predicted"/>
<dbReference type="EMBL" id="RBTP01000012">
    <property type="protein sequence ID" value="RMT84168.1"/>
    <property type="molecule type" value="Genomic_DNA"/>
</dbReference>
<name>A0A3M5PI82_PSEVI</name>
<dbReference type="Pfam" id="PF12706">
    <property type="entry name" value="Lactamase_B_2"/>
    <property type="match status" value="1"/>
</dbReference>
<dbReference type="SUPFAM" id="SSF56281">
    <property type="entry name" value="Metallo-hydrolase/oxidoreductase"/>
    <property type="match status" value="1"/>
</dbReference>
<dbReference type="Gene3D" id="3.60.15.10">
    <property type="entry name" value="Ribonuclease Z/Hydroxyacylglutathione hydrolase-like"/>
    <property type="match status" value="1"/>
</dbReference>
<evidence type="ECO:0000259" key="2">
    <source>
        <dbReference type="Pfam" id="PF12706"/>
    </source>
</evidence>
<dbReference type="InterPro" id="IPR001279">
    <property type="entry name" value="Metallo-B-lactamas"/>
</dbReference>
<dbReference type="PANTHER" id="PTHR43546">
    <property type="entry name" value="UPF0173 METAL-DEPENDENT HYDROLASE MJ1163-RELATED"/>
    <property type="match status" value="1"/>
</dbReference>
<evidence type="ECO:0000313" key="3">
    <source>
        <dbReference type="EMBL" id="RMT84168.1"/>
    </source>
</evidence>
<comment type="caution">
    <text evidence="3">The sequence shown here is derived from an EMBL/GenBank/DDBJ whole genome shotgun (WGS) entry which is preliminary data.</text>
</comment>
<gene>
    <name evidence="3" type="ORF">ALP40_05008</name>
</gene>
<feature type="domain" description="Metallo-beta-lactamase" evidence="2">
    <location>
        <begin position="75"/>
        <end position="278"/>
    </location>
</feature>
<dbReference type="Proteomes" id="UP000273854">
    <property type="component" value="Unassembled WGS sequence"/>
</dbReference>